<feature type="non-terminal residue" evidence="1">
    <location>
        <position position="1"/>
    </location>
</feature>
<comment type="caution">
    <text evidence="1">The sequence shown here is derived from an EMBL/GenBank/DDBJ whole genome shotgun (WGS) entry which is preliminary data.</text>
</comment>
<evidence type="ECO:0000313" key="1">
    <source>
        <dbReference type="EMBL" id="GIY71804.1"/>
    </source>
</evidence>
<accession>A0AAV4VPT6</accession>
<gene>
    <name evidence="1" type="ORF">CDAR_228911</name>
</gene>
<dbReference type="EMBL" id="BPLQ01013392">
    <property type="protein sequence ID" value="GIY71804.1"/>
    <property type="molecule type" value="Genomic_DNA"/>
</dbReference>
<reference evidence="1 2" key="1">
    <citation type="submission" date="2021-06" db="EMBL/GenBank/DDBJ databases">
        <title>Caerostris darwini draft genome.</title>
        <authorList>
            <person name="Kono N."/>
            <person name="Arakawa K."/>
        </authorList>
    </citation>
    <scope>NUCLEOTIDE SEQUENCE [LARGE SCALE GENOMIC DNA]</scope>
</reference>
<dbReference type="Proteomes" id="UP001054837">
    <property type="component" value="Unassembled WGS sequence"/>
</dbReference>
<organism evidence="1 2">
    <name type="scientific">Caerostris darwini</name>
    <dbReference type="NCBI Taxonomy" id="1538125"/>
    <lineage>
        <taxon>Eukaryota</taxon>
        <taxon>Metazoa</taxon>
        <taxon>Ecdysozoa</taxon>
        <taxon>Arthropoda</taxon>
        <taxon>Chelicerata</taxon>
        <taxon>Arachnida</taxon>
        <taxon>Araneae</taxon>
        <taxon>Araneomorphae</taxon>
        <taxon>Entelegynae</taxon>
        <taxon>Araneoidea</taxon>
        <taxon>Araneidae</taxon>
        <taxon>Caerostris</taxon>
    </lineage>
</organism>
<name>A0AAV4VPT6_9ARAC</name>
<protein>
    <submittedName>
        <fullName evidence="1">Uncharacterized protein</fullName>
    </submittedName>
</protein>
<keyword evidence="2" id="KW-1185">Reference proteome</keyword>
<dbReference type="AlphaFoldDB" id="A0AAV4VPT6"/>
<sequence>VVEFVVVCTGAAGPVTDAVQAHGGRCGSLWKEGRHGDRSRMFFRSSAAA</sequence>
<proteinExistence type="predicted"/>
<evidence type="ECO:0000313" key="2">
    <source>
        <dbReference type="Proteomes" id="UP001054837"/>
    </source>
</evidence>